<proteinExistence type="predicted"/>
<keyword evidence="3" id="KW-1185">Reference proteome</keyword>
<dbReference type="RefSeq" id="XP_040664647.1">
    <property type="nucleotide sequence ID" value="XM_040811686.1"/>
</dbReference>
<dbReference type="InterPro" id="IPR046341">
    <property type="entry name" value="SET_dom_sf"/>
</dbReference>
<evidence type="ECO:0000313" key="3">
    <source>
        <dbReference type="Proteomes" id="UP000184073"/>
    </source>
</evidence>
<dbReference type="SUPFAM" id="SSF82199">
    <property type="entry name" value="SET domain"/>
    <property type="match status" value="1"/>
</dbReference>
<dbReference type="OrthoDB" id="265717at2759"/>
<name>A0A1L9PBR1_ASPVE</name>
<dbReference type="AlphaFoldDB" id="A0A1L9PBR1"/>
<dbReference type="PANTHER" id="PTHR47332">
    <property type="entry name" value="SET DOMAIN-CONTAINING PROTEIN 5"/>
    <property type="match status" value="1"/>
</dbReference>
<sequence length="311" mass="34830">MNFEVLESSVQGHSLVADRHFKPGELVIHEPVLFSIATDRLGGAINSRADAMLSMQQLSPEVFQEAFESARLSQDQLQSYSSLQGSSDLNRFQIMSYDMCAEWSQTPEAFGYGEKGAYLNHSCESNLIYYWNPQEEQMQLRALAEISPSEELTVNYLAPEVWMDKAERQGDLKHLLKLDQCECRKCTGATSDVSDARIRHINEMEQNLATVVRGGHTLEDVSKLTESFVQQCELELGGKATPESTFPVYLDPRLINVYRLASAALDLAGLTQEATSLRGKADYVAEACFGKDNSNVLQHEARFMRRLGLTT</sequence>
<evidence type="ECO:0000313" key="2">
    <source>
        <dbReference type="EMBL" id="OJI98884.1"/>
    </source>
</evidence>
<evidence type="ECO:0000259" key="1">
    <source>
        <dbReference type="PROSITE" id="PS50280"/>
    </source>
</evidence>
<dbReference type="EMBL" id="KV878126">
    <property type="protein sequence ID" value="OJI98884.1"/>
    <property type="molecule type" value="Genomic_DNA"/>
</dbReference>
<dbReference type="PANTHER" id="PTHR47332:SF6">
    <property type="entry name" value="SET DOMAIN-CONTAINING PROTEIN"/>
    <property type="match status" value="1"/>
</dbReference>
<feature type="domain" description="SET" evidence="1">
    <location>
        <begin position="1"/>
        <end position="157"/>
    </location>
</feature>
<dbReference type="PROSITE" id="PS50280">
    <property type="entry name" value="SET"/>
    <property type="match status" value="1"/>
</dbReference>
<organism evidence="2 3">
    <name type="scientific">Aspergillus versicolor CBS 583.65</name>
    <dbReference type="NCBI Taxonomy" id="1036611"/>
    <lineage>
        <taxon>Eukaryota</taxon>
        <taxon>Fungi</taxon>
        <taxon>Dikarya</taxon>
        <taxon>Ascomycota</taxon>
        <taxon>Pezizomycotina</taxon>
        <taxon>Eurotiomycetes</taxon>
        <taxon>Eurotiomycetidae</taxon>
        <taxon>Eurotiales</taxon>
        <taxon>Aspergillaceae</taxon>
        <taxon>Aspergillus</taxon>
        <taxon>Aspergillus subgen. Nidulantes</taxon>
    </lineage>
</organism>
<gene>
    <name evidence="2" type="ORF">ASPVEDRAFT_38360</name>
</gene>
<reference evidence="3" key="1">
    <citation type="journal article" date="2017" name="Genome Biol.">
        <title>Comparative genomics reveals high biological diversity and specific adaptations in the industrially and medically important fungal genus Aspergillus.</title>
        <authorList>
            <person name="de Vries R.P."/>
            <person name="Riley R."/>
            <person name="Wiebenga A."/>
            <person name="Aguilar-Osorio G."/>
            <person name="Amillis S."/>
            <person name="Uchima C.A."/>
            <person name="Anderluh G."/>
            <person name="Asadollahi M."/>
            <person name="Askin M."/>
            <person name="Barry K."/>
            <person name="Battaglia E."/>
            <person name="Bayram O."/>
            <person name="Benocci T."/>
            <person name="Braus-Stromeyer S.A."/>
            <person name="Caldana C."/>
            <person name="Canovas D."/>
            <person name="Cerqueira G.C."/>
            <person name="Chen F."/>
            <person name="Chen W."/>
            <person name="Choi C."/>
            <person name="Clum A."/>
            <person name="Dos Santos R.A."/>
            <person name="Damasio A.R."/>
            <person name="Diallinas G."/>
            <person name="Emri T."/>
            <person name="Fekete E."/>
            <person name="Flipphi M."/>
            <person name="Freyberg S."/>
            <person name="Gallo A."/>
            <person name="Gournas C."/>
            <person name="Habgood R."/>
            <person name="Hainaut M."/>
            <person name="Harispe M.L."/>
            <person name="Henrissat B."/>
            <person name="Hilden K.S."/>
            <person name="Hope R."/>
            <person name="Hossain A."/>
            <person name="Karabika E."/>
            <person name="Karaffa L."/>
            <person name="Karanyi Z."/>
            <person name="Krasevec N."/>
            <person name="Kuo A."/>
            <person name="Kusch H."/>
            <person name="LaButti K."/>
            <person name="Lagendijk E.L."/>
            <person name="Lapidus A."/>
            <person name="Levasseur A."/>
            <person name="Lindquist E."/>
            <person name="Lipzen A."/>
            <person name="Logrieco A.F."/>
            <person name="MacCabe A."/>
            <person name="Maekelae M.R."/>
            <person name="Malavazi I."/>
            <person name="Melin P."/>
            <person name="Meyer V."/>
            <person name="Mielnichuk N."/>
            <person name="Miskei M."/>
            <person name="Molnar A.P."/>
            <person name="Mule G."/>
            <person name="Ngan C.Y."/>
            <person name="Orejas M."/>
            <person name="Orosz E."/>
            <person name="Ouedraogo J.P."/>
            <person name="Overkamp K.M."/>
            <person name="Park H.-S."/>
            <person name="Perrone G."/>
            <person name="Piumi F."/>
            <person name="Punt P.J."/>
            <person name="Ram A.F."/>
            <person name="Ramon A."/>
            <person name="Rauscher S."/>
            <person name="Record E."/>
            <person name="Riano-Pachon D.M."/>
            <person name="Robert V."/>
            <person name="Roehrig J."/>
            <person name="Ruller R."/>
            <person name="Salamov A."/>
            <person name="Salih N.S."/>
            <person name="Samson R.A."/>
            <person name="Sandor E."/>
            <person name="Sanguinetti M."/>
            <person name="Schuetze T."/>
            <person name="Sepcic K."/>
            <person name="Shelest E."/>
            <person name="Sherlock G."/>
            <person name="Sophianopoulou V."/>
            <person name="Squina F.M."/>
            <person name="Sun H."/>
            <person name="Susca A."/>
            <person name="Todd R.B."/>
            <person name="Tsang A."/>
            <person name="Unkles S.E."/>
            <person name="van de Wiele N."/>
            <person name="van Rossen-Uffink D."/>
            <person name="Oliveira J.V."/>
            <person name="Vesth T.C."/>
            <person name="Visser J."/>
            <person name="Yu J.-H."/>
            <person name="Zhou M."/>
            <person name="Andersen M.R."/>
            <person name="Archer D.B."/>
            <person name="Baker S.E."/>
            <person name="Benoit I."/>
            <person name="Brakhage A.A."/>
            <person name="Braus G.H."/>
            <person name="Fischer R."/>
            <person name="Frisvad J.C."/>
            <person name="Goldman G.H."/>
            <person name="Houbraken J."/>
            <person name="Oakley B."/>
            <person name="Pocsi I."/>
            <person name="Scazzocchio C."/>
            <person name="Seiboth B."/>
            <person name="vanKuyk P.A."/>
            <person name="Wortman J."/>
            <person name="Dyer P.S."/>
            <person name="Grigoriev I.V."/>
        </authorList>
    </citation>
    <scope>NUCLEOTIDE SEQUENCE [LARGE SCALE GENOMIC DNA]</scope>
    <source>
        <strain evidence="3">CBS 583.65</strain>
    </source>
</reference>
<dbReference type="InterPro" id="IPR053185">
    <property type="entry name" value="SET_domain_protein"/>
</dbReference>
<dbReference type="Pfam" id="PF00856">
    <property type="entry name" value="SET"/>
    <property type="match status" value="1"/>
</dbReference>
<dbReference type="InterPro" id="IPR001214">
    <property type="entry name" value="SET_dom"/>
</dbReference>
<protein>
    <recommendedName>
        <fullName evidence="1">SET domain-containing protein</fullName>
    </recommendedName>
</protein>
<accession>A0A1L9PBR1</accession>
<dbReference type="VEuPathDB" id="FungiDB:ASPVEDRAFT_38360"/>
<dbReference type="CDD" id="cd20071">
    <property type="entry name" value="SET_SMYD"/>
    <property type="match status" value="1"/>
</dbReference>
<dbReference type="Gene3D" id="2.170.270.10">
    <property type="entry name" value="SET domain"/>
    <property type="match status" value="1"/>
</dbReference>
<dbReference type="Proteomes" id="UP000184073">
    <property type="component" value="Unassembled WGS sequence"/>
</dbReference>
<dbReference type="GeneID" id="63727197"/>
<dbReference type="STRING" id="1036611.A0A1L9PBR1"/>